<keyword evidence="2" id="KW-0418">Kinase</keyword>
<reference evidence="2" key="1">
    <citation type="journal article" date="2020" name="Stud. Mycol.">
        <title>101 Dothideomycetes genomes: a test case for predicting lifestyles and emergence of pathogens.</title>
        <authorList>
            <person name="Haridas S."/>
            <person name="Albert R."/>
            <person name="Binder M."/>
            <person name="Bloem J."/>
            <person name="Labutti K."/>
            <person name="Salamov A."/>
            <person name="Andreopoulos B."/>
            <person name="Baker S."/>
            <person name="Barry K."/>
            <person name="Bills G."/>
            <person name="Bluhm B."/>
            <person name="Cannon C."/>
            <person name="Castanera R."/>
            <person name="Culley D."/>
            <person name="Daum C."/>
            <person name="Ezra D."/>
            <person name="Gonzalez J."/>
            <person name="Henrissat B."/>
            <person name="Kuo A."/>
            <person name="Liang C."/>
            <person name="Lipzen A."/>
            <person name="Lutzoni F."/>
            <person name="Magnuson J."/>
            <person name="Mondo S."/>
            <person name="Nolan M."/>
            <person name="Ohm R."/>
            <person name="Pangilinan J."/>
            <person name="Park H.-J."/>
            <person name="Ramirez L."/>
            <person name="Alfaro M."/>
            <person name="Sun H."/>
            <person name="Tritt A."/>
            <person name="Yoshinaga Y."/>
            <person name="Zwiers L.-H."/>
            <person name="Turgeon B."/>
            <person name="Goodwin S."/>
            <person name="Spatafora J."/>
            <person name="Crous P."/>
            <person name="Grigoriev I."/>
        </authorList>
    </citation>
    <scope>NUCLEOTIDE SEQUENCE</scope>
    <source>
        <strain evidence="2">CBS 113818</strain>
    </source>
</reference>
<proteinExistence type="predicted"/>
<protein>
    <submittedName>
        <fullName evidence="2">Putative PfkB family kinase</fullName>
    </submittedName>
</protein>
<dbReference type="Proteomes" id="UP000799424">
    <property type="component" value="Unassembled WGS sequence"/>
</dbReference>
<dbReference type="InterPro" id="IPR029056">
    <property type="entry name" value="Ribokinase-like"/>
</dbReference>
<dbReference type="SUPFAM" id="SSF53613">
    <property type="entry name" value="Ribokinase-like"/>
    <property type="match status" value="1"/>
</dbReference>
<feature type="domain" description="Carbohydrate kinase PfkB" evidence="1">
    <location>
        <begin position="60"/>
        <end position="316"/>
    </location>
</feature>
<keyword evidence="3" id="KW-1185">Reference proteome</keyword>
<evidence type="ECO:0000313" key="2">
    <source>
        <dbReference type="EMBL" id="KAF2832401.1"/>
    </source>
</evidence>
<evidence type="ECO:0000313" key="3">
    <source>
        <dbReference type="Proteomes" id="UP000799424"/>
    </source>
</evidence>
<name>A0A6A7AGH3_9PLEO</name>
<sequence>MTAWLSGKELNTSVEFVSLGMVVIDEIRLPSRPPIIDVAGGSGSFSTLGYRLLTGRSQSRRVGCLVRAGTDFPEQVKNQLSEWQLTLEIQILQHSGSTRGLLVYEDSTFGPKNFHYTTPPLKTRPEDVANSLFLNARAFHFLATPQEVLSQVHELIALRANYGIKTLPFILWEPFPAACTIKDRPLFLEACSFVDVFSPNHLEISAMFEEQKPETFRPEALEKYALEISRVTGANQDGVVIVRAGEHGSLTIQGMSTKVWLPPFYLDGSKEVVDPTGAGNAFLGGYTAGWLKEGDMKEASIYGAVAASFAVEQIGLPTLHPDELELWNGVRVQDRLALYKARVDT</sequence>
<dbReference type="EMBL" id="MU006217">
    <property type="protein sequence ID" value="KAF2832401.1"/>
    <property type="molecule type" value="Genomic_DNA"/>
</dbReference>
<dbReference type="PANTHER" id="PTHR47098">
    <property type="entry name" value="PROTEIN MAK32"/>
    <property type="match status" value="1"/>
</dbReference>
<dbReference type="AlphaFoldDB" id="A0A6A7AGH3"/>
<dbReference type="Pfam" id="PF00294">
    <property type="entry name" value="PfkB"/>
    <property type="match status" value="1"/>
</dbReference>
<dbReference type="GO" id="GO:0016301">
    <property type="term" value="F:kinase activity"/>
    <property type="evidence" value="ECO:0007669"/>
    <property type="project" value="UniProtKB-KW"/>
</dbReference>
<organism evidence="2 3">
    <name type="scientific">Ophiobolus disseminans</name>
    <dbReference type="NCBI Taxonomy" id="1469910"/>
    <lineage>
        <taxon>Eukaryota</taxon>
        <taxon>Fungi</taxon>
        <taxon>Dikarya</taxon>
        <taxon>Ascomycota</taxon>
        <taxon>Pezizomycotina</taxon>
        <taxon>Dothideomycetes</taxon>
        <taxon>Pleosporomycetidae</taxon>
        <taxon>Pleosporales</taxon>
        <taxon>Pleosporineae</taxon>
        <taxon>Phaeosphaeriaceae</taxon>
        <taxon>Ophiobolus</taxon>
    </lineage>
</organism>
<dbReference type="Gene3D" id="3.40.1190.20">
    <property type="match status" value="1"/>
</dbReference>
<gene>
    <name evidence="2" type="ORF">CC86DRAFT_280573</name>
</gene>
<dbReference type="PANTHER" id="PTHR47098:SF1">
    <property type="entry name" value="PFKB FAMILY CARBOHYDRATE KINASE SUPERFAMILY (AFU_ORTHOLOGUE AFUA_4G09500)"/>
    <property type="match status" value="1"/>
</dbReference>
<evidence type="ECO:0000259" key="1">
    <source>
        <dbReference type="Pfam" id="PF00294"/>
    </source>
</evidence>
<dbReference type="OrthoDB" id="497927at2759"/>
<keyword evidence="2" id="KW-0808">Transferase</keyword>
<dbReference type="InterPro" id="IPR011611">
    <property type="entry name" value="PfkB_dom"/>
</dbReference>
<accession>A0A6A7AGH3</accession>